<protein>
    <submittedName>
        <fullName evidence="1">Uncharacterized protein</fullName>
    </submittedName>
</protein>
<dbReference type="eggNOG" id="ENOG502SYIH">
    <property type="taxonomic scope" value="Eukaryota"/>
</dbReference>
<dbReference type="AlphaFoldDB" id="H2Z1E5"/>
<dbReference type="Proteomes" id="UP000007875">
    <property type="component" value="Unassembled WGS sequence"/>
</dbReference>
<keyword evidence="2" id="KW-1185">Reference proteome</keyword>
<proteinExistence type="predicted"/>
<reference evidence="1" key="3">
    <citation type="submission" date="2025-09" db="UniProtKB">
        <authorList>
            <consortium name="Ensembl"/>
        </authorList>
    </citation>
    <scope>IDENTIFICATION</scope>
</reference>
<dbReference type="GeneTree" id="ENSGT00660000097438"/>
<dbReference type="InParanoid" id="H2Z1E5"/>
<reference evidence="1" key="2">
    <citation type="submission" date="2025-08" db="UniProtKB">
        <authorList>
            <consortium name="Ensembl"/>
        </authorList>
    </citation>
    <scope>IDENTIFICATION</scope>
</reference>
<name>H2Z1E5_CIOSA</name>
<dbReference type="Ensembl" id="ENSCSAVT00000011540.1">
    <property type="protein sequence ID" value="ENSCSAVP00000011407.1"/>
    <property type="gene ID" value="ENSCSAVG00000006672.1"/>
</dbReference>
<reference evidence="2" key="1">
    <citation type="submission" date="2003-08" db="EMBL/GenBank/DDBJ databases">
        <authorList>
            <person name="Birren B."/>
            <person name="Nusbaum C."/>
            <person name="Abebe A."/>
            <person name="Abouelleil A."/>
            <person name="Adekoya E."/>
            <person name="Ait-zahra M."/>
            <person name="Allen N."/>
            <person name="Allen T."/>
            <person name="An P."/>
            <person name="Anderson M."/>
            <person name="Anderson S."/>
            <person name="Arachchi H."/>
            <person name="Armbruster J."/>
            <person name="Bachantsang P."/>
            <person name="Baldwin J."/>
            <person name="Barry A."/>
            <person name="Bayul T."/>
            <person name="Blitshsteyn B."/>
            <person name="Bloom T."/>
            <person name="Blye J."/>
            <person name="Boguslavskiy L."/>
            <person name="Borowsky M."/>
            <person name="Boukhgalter B."/>
            <person name="Brunache A."/>
            <person name="Butler J."/>
            <person name="Calixte N."/>
            <person name="Calvo S."/>
            <person name="Camarata J."/>
            <person name="Campo K."/>
            <person name="Chang J."/>
            <person name="Cheshatsang Y."/>
            <person name="Citroen M."/>
            <person name="Collymore A."/>
            <person name="Considine T."/>
            <person name="Cook A."/>
            <person name="Cooke P."/>
            <person name="Corum B."/>
            <person name="Cuomo C."/>
            <person name="David R."/>
            <person name="Dawoe T."/>
            <person name="Degray S."/>
            <person name="Dodge S."/>
            <person name="Dooley K."/>
            <person name="Dorje P."/>
            <person name="Dorjee K."/>
            <person name="Dorris L."/>
            <person name="Duffey N."/>
            <person name="Dupes A."/>
            <person name="Elkins T."/>
            <person name="Engels R."/>
            <person name="Erickson J."/>
            <person name="Farina A."/>
            <person name="Faro S."/>
            <person name="Ferreira P."/>
            <person name="Fischer H."/>
            <person name="Fitzgerald M."/>
            <person name="Foley K."/>
            <person name="Gage D."/>
            <person name="Galagan J."/>
            <person name="Gearin G."/>
            <person name="Gnerre S."/>
            <person name="Gnirke A."/>
            <person name="Goyette A."/>
            <person name="Graham J."/>
            <person name="Grandbois E."/>
            <person name="Gyaltsen K."/>
            <person name="Hafez N."/>
            <person name="Hagopian D."/>
            <person name="Hagos B."/>
            <person name="Hall J."/>
            <person name="Hatcher B."/>
            <person name="Heller A."/>
            <person name="Higgins H."/>
            <person name="Honan T."/>
            <person name="Horn A."/>
            <person name="Houde N."/>
            <person name="Hughes L."/>
            <person name="Hulme W."/>
            <person name="Husby E."/>
            <person name="Iliev I."/>
            <person name="Jaffe D."/>
            <person name="Jones C."/>
            <person name="Kamal M."/>
            <person name="Kamat A."/>
            <person name="Kamvysselis M."/>
            <person name="Karlsson E."/>
            <person name="Kells C."/>
            <person name="Kieu A."/>
            <person name="Kisner P."/>
            <person name="Kodira C."/>
            <person name="Kulbokas E."/>
            <person name="Labutti K."/>
            <person name="Lama D."/>
            <person name="Landers T."/>
            <person name="Leger J."/>
            <person name="Levine S."/>
            <person name="Lewis D."/>
            <person name="Lewis T."/>
            <person name="Lindblad-toh K."/>
            <person name="Liu X."/>
            <person name="Lokyitsang T."/>
            <person name="Lokyitsang Y."/>
            <person name="Lucien O."/>
            <person name="Lui A."/>
            <person name="Ma L.J."/>
            <person name="Mabbitt R."/>
            <person name="Macdonald J."/>
            <person name="Maclean C."/>
            <person name="Major J."/>
            <person name="Manning J."/>
            <person name="Marabella R."/>
            <person name="Maru K."/>
            <person name="Matthews C."/>
            <person name="Mauceli E."/>
            <person name="Mccarthy M."/>
            <person name="Mcdonough S."/>
            <person name="Mcghee T."/>
            <person name="Meldrim J."/>
            <person name="Meneus L."/>
            <person name="Mesirov J."/>
            <person name="Mihalev A."/>
            <person name="Mihova T."/>
            <person name="Mikkelsen T."/>
            <person name="Mlenga V."/>
            <person name="Moru K."/>
            <person name="Mozes J."/>
            <person name="Mulrain L."/>
            <person name="Munson G."/>
            <person name="Naylor J."/>
            <person name="Newes C."/>
            <person name="Nguyen C."/>
            <person name="Nguyen N."/>
            <person name="Nguyen T."/>
            <person name="Nicol R."/>
            <person name="Nielsen C."/>
            <person name="Nizzari M."/>
            <person name="Norbu C."/>
            <person name="Norbu N."/>
            <person name="O'donnell P."/>
            <person name="Okoawo O."/>
            <person name="O'leary S."/>
            <person name="Omotosho B."/>
            <person name="O'neill K."/>
            <person name="Osman S."/>
            <person name="Parker S."/>
            <person name="Perrin D."/>
            <person name="Phunkhang P."/>
            <person name="Piqani B."/>
            <person name="Purcell S."/>
            <person name="Rachupka T."/>
            <person name="Ramasamy U."/>
            <person name="Rameau R."/>
            <person name="Ray V."/>
            <person name="Raymond C."/>
            <person name="Retta R."/>
            <person name="Richardson S."/>
            <person name="Rise C."/>
            <person name="Rodriguez J."/>
            <person name="Rogers J."/>
            <person name="Rogov P."/>
            <person name="Rutman M."/>
            <person name="Schupbach R."/>
            <person name="Seaman C."/>
            <person name="Settipalli S."/>
            <person name="Sharpe T."/>
            <person name="Sheridan J."/>
            <person name="Sherpa N."/>
            <person name="Shi J."/>
            <person name="Smirnov S."/>
            <person name="Smith C."/>
            <person name="Sougnez C."/>
            <person name="Spencer B."/>
            <person name="Stalker J."/>
            <person name="Stange-thomann N."/>
            <person name="Stavropoulos S."/>
            <person name="Stetson K."/>
            <person name="Stone C."/>
            <person name="Stone S."/>
            <person name="Stubbs M."/>
            <person name="Talamas J."/>
            <person name="Tchuinga P."/>
            <person name="Tenzing P."/>
            <person name="Tesfaye S."/>
            <person name="Theodore J."/>
            <person name="Thoulutsang Y."/>
            <person name="Topham K."/>
            <person name="Towey S."/>
            <person name="Tsamla T."/>
            <person name="Tsomo N."/>
            <person name="Vallee D."/>
            <person name="Vassiliev H."/>
            <person name="Venkataraman V."/>
            <person name="Vinson J."/>
            <person name="Vo A."/>
            <person name="Wade C."/>
            <person name="Wang S."/>
            <person name="Wangchuk T."/>
            <person name="Wangdi T."/>
            <person name="Whittaker C."/>
            <person name="Wilkinson J."/>
            <person name="Wu Y."/>
            <person name="Wyman D."/>
            <person name="Yadav S."/>
            <person name="Yang S."/>
            <person name="Yang X."/>
            <person name="Yeager S."/>
            <person name="Yee E."/>
            <person name="Young G."/>
            <person name="Zainoun J."/>
            <person name="Zembeck L."/>
            <person name="Zimmer A."/>
            <person name="Zody M."/>
            <person name="Lander E."/>
        </authorList>
    </citation>
    <scope>NUCLEOTIDE SEQUENCE [LARGE SCALE GENOMIC DNA]</scope>
</reference>
<organism evidence="1 2">
    <name type="scientific">Ciona savignyi</name>
    <name type="common">Pacific transparent sea squirt</name>
    <dbReference type="NCBI Taxonomy" id="51511"/>
    <lineage>
        <taxon>Eukaryota</taxon>
        <taxon>Metazoa</taxon>
        <taxon>Chordata</taxon>
        <taxon>Tunicata</taxon>
        <taxon>Ascidiacea</taxon>
        <taxon>Phlebobranchia</taxon>
        <taxon>Cionidae</taxon>
        <taxon>Ciona</taxon>
    </lineage>
</organism>
<accession>H2Z1E5</accession>
<sequence length="221" mass="25894">MVLKYTGEELYNSTYASLYKKNPEDTKCRPKYNQLVGLTMDPAIQVECRNHPDYIGTRKFVRPPGLTHDYPICLGLGSYVDVPVQNTDKPIVRTQPPQDWKLTSSNLTKVKTSRMKKMKLWKTRLSDFDGFPLSNAKRKEIVFQSQSGLFHLLRWRLMQIRFDNDRKDTNKVLMIGRNCHVHGTECNLARTPLIQQKIRQKTSSLWTDIRYGTDNRKSWRI</sequence>
<evidence type="ECO:0000313" key="1">
    <source>
        <dbReference type="Ensembl" id="ENSCSAVP00000011407.1"/>
    </source>
</evidence>
<evidence type="ECO:0000313" key="2">
    <source>
        <dbReference type="Proteomes" id="UP000007875"/>
    </source>
</evidence>
<dbReference type="HOGENOM" id="CLU_1250288_0_0_1"/>